<dbReference type="SUPFAM" id="SSF52540">
    <property type="entry name" value="P-loop containing nucleoside triphosphate hydrolases"/>
    <property type="match status" value="1"/>
</dbReference>
<evidence type="ECO:0000313" key="3">
    <source>
        <dbReference type="EMBL" id="SGY91435.1"/>
    </source>
</evidence>
<name>A0ABY1HFG8_9GAMM</name>
<dbReference type="InterPro" id="IPR041685">
    <property type="entry name" value="AAA_GajA/Old/RecF-like"/>
</dbReference>
<dbReference type="Gene3D" id="3.40.50.300">
    <property type="entry name" value="P-loop containing nucleotide triphosphate hydrolases"/>
    <property type="match status" value="2"/>
</dbReference>
<keyword evidence="4" id="KW-1185">Reference proteome</keyword>
<dbReference type="PANTHER" id="PTHR32114">
    <property type="entry name" value="ABC TRANSPORTER ABCH.3"/>
    <property type="match status" value="1"/>
</dbReference>
<evidence type="ECO:0000259" key="2">
    <source>
        <dbReference type="Pfam" id="PF13175"/>
    </source>
</evidence>
<comment type="caution">
    <text evidence="3">The sequence shown here is derived from an EMBL/GenBank/DDBJ whole genome shotgun (WGS) entry which is preliminary data.</text>
</comment>
<dbReference type="RefSeq" id="WP_075472187.1">
    <property type="nucleotide sequence ID" value="NZ_CAWQZC010000152.1"/>
</dbReference>
<feature type="coiled-coil region" evidence="1">
    <location>
        <begin position="746"/>
        <end position="773"/>
    </location>
</feature>
<protein>
    <submittedName>
        <fullName evidence="3">SMC domain protein</fullName>
    </submittedName>
</protein>
<sequence length="994" mass="112774">MTKLKSLTLSNVRRFSENTKIEFGESATIIIAPNGTGKTSIFEAIEFILTGKVSRLTTLETLVRDKQDQATIGIQFSCNASKTAKINSYGETEFIGDLTSVLSQTASEDLPYLLRLTHMLDQRGSHWFVQSDTAGTQLNKLPIGRDAASANKLVNSVKRAANLHQKDASRDLDEAQKKLTDFQGLVNKKTEIEKNSKQPLVAIQSLIKSLNNIAITLNHDSRVSAEKLSEIKDVMIQLVSKTEMKYQEESKKKNNLVEIKPIVENYLDSFSKLKLASNKNSELQKKVLADRASLQAKQLEEANINTSYNTMLNELNSLKVTMEKIEQYDKLNDEISLIKQRIFLVGSQIDEAENKDELTKLKHKEQLELQSKHILINKSFEALVNEEASVDRAKEHLLTLVQLNNEENEFKKALIISETNVSVCSDNVNLITKEKNIVKSKLEKEELHLSHLTKASDSIRSAVTIIASELPKNQDDCPVCGESHGFTELHRRISVELAKIDPSITLIADSVQELRIKLKNKERLVMEAKEELSKVVSINVRSKDLVINIRAKITEIIENIVLPERFNNSLLKIKNYAQENNIQASKNDLEAVLINITTERNNLTSQKNYLKPISISDIENVEEDLRSSEFKIRGLKSSGEEAKRTYEQKKNELEKYVIADIDRLNVKAISNKERKLNESKLLSPPIKEELERIRLTIERTLRDKQQNQFEIDEYSSVVNKTKVTWASLGLLNEPDLASLIVFIDNVNEKLINLVRCKNELNNIQTEISRWTENKQFTDLQETINSIKGEASETIFLESLILETQQQSIKIDEINKKLDTLQLFSKKLAGELKNIDGRVQEIEPMWRSLLSRIVLDPRYSKTGLDITTKYNKPVATISAPLHNGVTSVNMLASEAQITDLQLTFLMAMAQKQNWSPWRGLLLDDPTQHHDLVHSSSVFDLLRDFIVEDGFQLVLTTHDKVQANFLRRKLENDGVPVTICQLQATEHGVIANELVL</sequence>
<feature type="domain" description="Endonuclease GajA/Old nuclease/RecF-like AAA" evidence="2">
    <location>
        <begin position="3"/>
        <end position="368"/>
    </location>
</feature>
<dbReference type="GeneID" id="61296023"/>
<accession>A0ABY1HFG8</accession>
<dbReference type="PANTHER" id="PTHR32114:SF2">
    <property type="entry name" value="ABC TRANSPORTER ABCH.3"/>
    <property type="match status" value="1"/>
</dbReference>
<evidence type="ECO:0000256" key="1">
    <source>
        <dbReference type="SAM" id="Coils"/>
    </source>
</evidence>
<reference evidence="3 4" key="1">
    <citation type="submission" date="2016-11" db="EMBL/GenBank/DDBJ databases">
        <authorList>
            <person name="Klemetsen T."/>
        </authorList>
    </citation>
    <scope>NUCLEOTIDE SEQUENCE [LARGE SCALE GENOMIC DNA]</scope>
    <source>
        <strain evidence="3">MT 2528</strain>
    </source>
</reference>
<organism evidence="3 4">
    <name type="scientific">Moritella viscosa</name>
    <dbReference type="NCBI Taxonomy" id="80854"/>
    <lineage>
        <taxon>Bacteria</taxon>
        <taxon>Pseudomonadati</taxon>
        <taxon>Pseudomonadota</taxon>
        <taxon>Gammaproteobacteria</taxon>
        <taxon>Alteromonadales</taxon>
        <taxon>Moritellaceae</taxon>
        <taxon>Moritella</taxon>
    </lineage>
</organism>
<dbReference type="Pfam" id="PF13175">
    <property type="entry name" value="AAA_15"/>
    <property type="match status" value="1"/>
</dbReference>
<dbReference type="EMBL" id="FPLJ01000052">
    <property type="protein sequence ID" value="SGY91435.1"/>
    <property type="molecule type" value="Genomic_DNA"/>
</dbReference>
<dbReference type="InterPro" id="IPR027417">
    <property type="entry name" value="P-loop_NTPase"/>
</dbReference>
<gene>
    <name evidence="3" type="ORF">MT2528_2158</name>
</gene>
<evidence type="ECO:0000313" key="4">
    <source>
        <dbReference type="Proteomes" id="UP000182660"/>
    </source>
</evidence>
<proteinExistence type="predicted"/>
<dbReference type="Proteomes" id="UP000182660">
    <property type="component" value="Unassembled WGS sequence"/>
</dbReference>
<keyword evidence="1" id="KW-0175">Coiled coil</keyword>